<dbReference type="OrthoDB" id="5363772at2"/>
<dbReference type="REBASE" id="20395">
    <property type="entry name" value="S.DauHRMORF49100P"/>
</dbReference>
<keyword evidence="3" id="KW-0378">Hydrolase</keyword>
<keyword evidence="4" id="KW-1185">Reference proteome</keyword>
<evidence type="ECO:0000313" key="3">
    <source>
        <dbReference type="EMBL" id="ACN17957.1"/>
    </source>
</evidence>
<dbReference type="PANTHER" id="PTHR30408">
    <property type="entry name" value="TYPE-1 RESTRICTION ENZYME ECOKI SPECIFICITY PROTEIN"/>
    <property type="match status" value="1"/>
</dbReference>
<dbReference type="PANTHER" id="PTHR30408:SF12">
    <property type="entry name" value="TYPE I RESTRICTION ENZYME MJAVIII SPECIFICITY SUBUNIT"/>
    <property type="match status" value="1"/>
</dbReference>
<dbReference type="SUPFAM" id="SSF116734">
    <property type="entry name" value="DNA methylase specificity domain"/>
    <property type="match status" value="2"/>
</dbReference>
<dbReference type="GO" id="GO:0003677">
    <property type="term" value="F:DNA binding"/>
    <property type="evidence" value="ECO:0007669"/>
    <property type="project" value="UniProtKB-KW"/>
</dbReference>
<dbReference type="KEGG" id="dat:HRM2_49090"/>
<sequence length="528" mass="60038">MMRSYKIMNSNPSIVNVASSFVEERVDACYYKSMHLENYARVISFGSSPLGRIADVTKLSGFEFTKYFTENDNFSREVPCVMSQNVQENNLDLTNTIFISRNTHFALKRSSLSHGEIVLSYTGQYRRAAVVPANKGLLHLGPNVCKITIHKDDPFFITSFLNSYYGQSILDREKTISAQPTVNMARIRTVPVITIEDFSQKYIGNKVRQAETLRAWERKCKNKAENLVTGELKWDNNIQNTSTFNRISSEELQIRLDLKFNSPQRIALLRHFRKHDVIREELSKLVSISAMIGWKGLTTEYYQKTGPWLLRGIEFNDGVIETDKLVCIAEHKYLEQPQIHVREGDIAFSKDGTIGKAVVIPALTNRMAVGSTVARLRILDNVEINPYYLQFILNHKSVQIQVKSFATGVAQPHITQEWIAQLIIPRLLKEEKVADLCLSQSISKKISSSLILSAKLLVEALIENKLTEQEIINAQQALERGDNTLDRQILSRLTLKGIDDKAGAPLFPDLDQLYELLEKAEEPLEEKP</sequence>
<keyword evidence="1" id="KW-0680">Restriction system</keyword>
<reference evidence="3" key="1">
    <citation type="submission" date="2008-05" db="EMBL/GenBank/DDBJ databases">
        <authorList>
            <person name="Strittmatter A."/>
            <person name="Liesegang H."/>
            <person name="Rabus R."/>
            <person name="Decker I."/>
            <person name="Amann J."/>
            <person name="Andres S."/>
            <person name="Henne A."/>
            <person name="Martinez-Arias R."/>
            <person name="Bartels D."/>
            <person name="Goesmann A."/>
            <person name="Krause L."/>
            <person name="Puehler A."/>
            <person name="Klenk H.-K."/>
            <person name="Richter M."/>
            <person name="Schueler M."/>
            <person name="Gloeckner F.O."/>
            <person name="Meyerdierks A."/>
            <person name="Widdel F."/>
            <person name="Gottschalk G."/>
            <person name="Amann R."/>
        </authorList>
    </citation>
    <scope>NUCLEOTIDE SEQUENCE</scope>
    <source>
        <strain evidence="3">HRM2</strain>
    </source>
</reference>
<proteinExistence type="predicted"/>
<reference evidence="3" key="2">
    <citation type="journal article" date="2009" name="Environ. Microbiol.">
        <title>Genome sequence of Desulfobacterium autotrophicum HRM2, a marine sulfate reducer oxidizing organic carbon completely to carbon dioxide.</title>
        <authorList>
            <person name="Strittmatter A.W."/>
            <person name="Liesegang H."/>
            <person name="Rabus R."/>
            <person name="Decker I."/>
            <person name="Amann J."/>
            <person name="Andres S."/>
            <person name="Henne A."/>
            <person name="Fricke W.F."/>
            <person name="Martinez-Arias R."/>
            <person name="Bartels D."/>
            <person name="Goesmann A."/>
            <person name="Krause L."/>
            <person name="Puehler A."/>
            <person name="Klenk H.P."/>
            <person name="Richter M."/>
            <person name="Schuler M."/>
            <person name="Gloeckner F.O."/>
            <person name="Meyerdierks A."/>
            <person name="Gottschalk G."/>
            <person name="Amann R."/>
        </authorList>
    </citation>
    <scope>NUCLEOTIDE SEQUENCE [LARGE SCALE GENOMIC DNA]</scope>
    <source>
        <strain evidence="3">HRM2</strain>
    </source>
</reference>
<gene>
    <name evidence="3" type="primary">hsdS3</name>
    <name evidence="3" type="ordered locus">HRM2_49090</name>
</gene>
<dbReference type="Proteomes" id="UP000000442">
    <property type="component" value="Chromosome"/>
</dbReference>
<dbReference type="GO" id="GO:0009035">
    <property type="term" value="F:type I site-specific deoxyribonuclease activity"/>
    <property type="evidence" value="ECO:0007669"/>
    <property type="project" value="UniProtKB-EC"/>
</dbReference>
<dbReference type="EC" id="3.1.21.3" evidence="3"/>
<dbReference type="InterPro" id="IPR044946">
    <property type="entry name" value="Restrct_endonuc_typeI_TRD_sf"/>
</dbReference>
<name>C0QIL3_DESAH</name>
<evidence type="ECO:0000313" key="4">
    <source>
        <dbReference type="Proteomes" id="UP000000442"/>
    </source>
</evidence>
<dbReference type="EMBL" id="CP001087">
    <property type="protein sequence ID" value="ACN17957.1"/>
    <property type="molecule type" value="Genomic_DNA"/>
</dbReference>
<organism evidence="3 4">
    <name type="scientific">Desulforapulum autotrophicum (strain ATCC 43914 / DSM 3382 / VKM B-1955 / HRM2)</name>
    <name type="common">Desulfobacterium autotrophicum</name>
    <dbReference type="NCBI Taxonomy" id="177437"/>
    <lineage>
        <taxon>Bacteria</taxon>
        <taxon>Pseudomonadati</taxon>
        <taxon>Thermodesulfobacteriota</taxon>
        <taxon>Desulfobacteria</taxon>
        <taxon>Desulfobacterales</taxon>
        <taxon>Desulfobacteraceae</taxon>
        <taxon>Desulforapulum</taxon>
    </lineage>
</organism>
<dbReference type="AlphaFoldDB" id="C0QIL3"/>
<dbReference type="eggNOG" id="COG0732">
    <property type="taxonomic scope" value="Bacteria"/>
</dbReference>
<evidence type="ECO:0000256" key="1">
    <source>
        <dbReference type="ARBA" id="ARBA00022747"/>
    </source>
</evidence>
<keyword evidence="2" id="KW-0238">DNA-binding</keyword>
<dbReference type="GO" id="GO:0009307">
    <property type="term" value="P:DNA restriction-modification system"/>
    <property type="evidence" value="ECO:0007669"/>
    <property type="project" value="UniProtKB-KW"/>
</dbReference>
<dbReference type="STRING" id="177437.HRM2_49090"/>
<dbReference type="HOGENOM" id="CLU_041259_0_0_7"/>
<evidence type="ECO:0000256" key="2">
    <source>
        <dbReference type="ARBA" id="ARBA00023125"/>
    </source>
</evidence>
<protein>
    <submittedName>
        <fullName evidence="3">HsdS3</fullName>
        <ecNumber evidence="3">3.1.21.3</ecNumber>
    </submittedName>
</protein>
<dbReference type="InterPro" id="IPR052021">
    <property type="entry name" value="Type-I_RS_S_subunit"/>
</dbReference>
<dbReference type="Gene3D" id="3.90.220.20">
    <property type="entry name" value="DNA methylase specificity domains"/>
    <property type="match status" value="2"/>
</dbReference>
<accession>C0QIL3</accession>